<evidence type="ECO:0000313" key="5">
    <source>
        <dbReference type="EMBL" id="TRY62639.1"/>
    </source>
</evidence>
<dbReference type="GO" id="GO:0000137">
    <property type="term" value="C:Golgi cis cisterna"/>
    <property type="evidence" value="ECO:0007669"/>
    <property type="project" value="TreeGrafter"/>
</dbReference>
<feature type="region of interest" description="Disordered" evidence="3">
    <location>
        <begin position="668"/>
        <end position="687"/>
    </location>
</feature>
<feature type="compositionally biased region" description="Pro residues" evidence="3">
    <location>
        <begin position="28"/>
        <end position="45"/>
    </location>
</feature>
<feature type="compositionally biased region" description="Low complexity" evidence="3">
    <location>
        <begin position="820"/>
        <end position="833"/>
    </location>
</feature>
<dbReference type="EMBL" id="VCGU01000458">
    <property type="protein sequence ID" value="TRY62639.1"/>
    <property type="molecule type" value="Genomic_DNA"/>
</dbReference>
<dbReference type="InterPro" id="IPR043976">
    <property type="entry name" value="GOLGA_cons_dom"/>
</dbReference>
<evidence type="ECO:0000256" key="2">
    <source>
        <dbReference type="SAM" id="Coils"/>
    </source>
</evidence>
<feature type="coiled-coil region" evidence="2">
    <location>
        <begin position="564"/>
        <end position="612"/>
    </location>
</feature>
<dbReference type="PANTHER" id="PTHR10881:SF46">
    <property type="entry name" value="GOLGIN SUBFAMILY A MEMBER 2"/>
    <property type="match status" value="1"/>
</dbReference>
<feature type="compositionally biased region" description="Low complexity" evidence="3">
    <location>
        <begin position="113"/>
        <end position="123"/>
    </location>
</feature>
<reference evidence="5 6" key="1">
    <citation type="journal article" date="2018" name="Nat. Ecol. Evol.">
        <title>Genomic signatures of mitonuclear coevolution across populations of Tigriopus californicus.</title>
        <authorList>
            <person name="Barreto F.S."/>
            <person name="Watson E.T."/>
            <person name="Lima T.G."/>
            <person name="Willett C.S."/>
            <person name="Edmands S."/>
            <person name="Li W."/>
            <person name="Burton R.S."/>
        </authorList>
    </citation>
    <scope>NUCLEOTIDE SEQUENCE [LARGE SCALE GENOMIC DNA]</scope>
    <source>
        <strain evidence="5 6">San Diego</strain>
    </source>
</reference>
<dbReference type="Pfam" id="PF15070">
    <property type="entry name" value="GOLGA2L5"/>
    <property type="match status" value="1"/>
</dbReference>
<name>A0A553NB79_TIGCA</name>
<feature type="compositionally biased region" description="Basic and acidic residues" evidence="3">
    <location>
        <begin position="1035"/>
        <end position="1047"/>
    </location>
</feature>
<feature type="region of interest" description="Disordered" evidence="3">
    <location>
        <begin position="721"/>
        <end position="749"/>
    </location>
</feature>
<dbReference type="PANTHER" id="PTHR10881">
    <property type="entry name" value="GOLGIN SUBFAMILY A MEMBER-RELATED"/>
    <property type="match status" value="1"/>
</dbReference>
<evidence type="ECO:0000256" key="3">
    <source>
        <dbReference type="SAM" id="MobiDB-lite"/>
    </source>
</evidence>
<feature type="region of interest" description="Disordered" evidence="3">
    <location>
        <begin position="454"/>
        <end position="475"/>
    </location>
</feature>
<feature type="compositionally biased region" description="Basic and acidic residues" evidence="3">
    <location>
        <begin position="721"/>
        <end position="731"/>
    </location>
</feature>
<feature type="region of interest" description="Disordered" evidence="3">
    <location>
        <begin position="1"/>
        <end position="123"/>
    </location>
</feature>
<feature type="compositionally biased region" description="Basic and acidic residues" evidence="3">
    <location>
        <begin position="1"/>
        <end position="14"/>
    </location>
</feature>
<feature type="region of interest" description="Disordered" evidence="3">
    <location>
        <begin position="992"/>
        <end position="1069"/>
    </location>
</feature>
<organism evidence="5 6">
    <name type="scientific">Tigriopus californicus</name>
    <name type="common">Marine copepod</name>
    <dbReference type="NCBI Taxonomy" id="6832"/>
    <lineage>
        <taxon>Eukaryota</taxon>
        <taxon>Metazoa</taxon>
        <taxon>Ecdysozoa</taxon>
        <taxon>Arthropoda</taxon>
        <taxon>Crustacea</taxon>
        <taxon>Multicrustacea</taxon>
        <taxon>Hexanauplia</taxon>
        <taxon>Copepoda</taxon>
        <taxon>Harpacticoida</taxon>
        <taxon>Harpacticidae</taxon>
        <taxon>Tigriopus</taxon>
    </lineage>
</organism>
<feature type="compositionally biased region" description="Low complexity" evidence="3">
    <location>
        <begin position="1007"/>
        <end position="1034"/>
    </location>
</feature>
<sequence>MDTEREEKLRLAKEKLKKFQSKRRPDTATPPPAQPDPSAPPPPPTSSVQDHFTLEPSNPAHPSSTSSSSALTEYFQNSSETSTPFPVNPGHDDVFSNLTQAPPSDPHVEPSEVDPQPVMPVMDVNSGLSLSEQISQVLNQTDPAVEVQAEKNDEIATRNRDLSQQVEQYATSLQQYETYCQSLNEQLQAAQQEVAQLQTEQAKVKVDETEKYQKELQAYKDSISMLVGEKSDFEGQIKKLENSMKMREVEVTSLKQMLLESEQRANESLERAQASDHGEKAQSQLANLEATIQNLNVQLNEKDEDVAYLKSRLGAKEQESSTQAQTVASLKSKLEMAELNLTQLRSVALDHPDEEAIKARQGQEEKMSRLEDEKDKLVKREAELTAYIQQASQDREQIIHQYTNYSQQLAAQIETITQKLNDKIQENAQMTHRETELTNHIGQLETQLQQMLQAHQEQEKKQQSEAGGKAHQASSLGLQEVEVLRKKVLSLDERLSEVIRERDDLQGRIQAQDVDIQSLKLDSIHKANAISDLETQNEMLKANDQSHIAHTDLVAACESDKVAASRAMAQNQQLKEQNEELQRALVEMTNAKAEIMDELDTVRRRLTSLMKDDKISELVSQVSELSTAVDERDRIIDGLKSKMQQYVAFAENSIHGRLDAGEDVFQGEQAQGSEGHESEEIVQTPEQVQESLLVKLNEAEAQIRSLDSHNSELKRKLELMTARNDDHRDESPSSMSDSSTSSSSSSSIGSSAILINNKTGGSSLSSCSSPVMLEGPNSHQQLEPPQLHEVTNEFSKKRSQTPSQNESDSKKKEGETMANSSTQTIQVSSSSSSPKNGVEKEPLPVISRDVALIKLEQKFKDAMNQIADLSAEKEQLEHVNVQLQEETETVGEYITIYQYQRQQIKRRMEEKEEQLQQVSREREEFKAKLGQLQSLVTHYLSDNQNKPQQNASTNPQNMSGSEAGLAVIAESSSHDGPDNTTINNNPPELAQEMTEHHNPAQMDDSSRSLANPSSPLPPSSSSSSSPSSPSAPASLERHNNEPSKDSKTASSGGHVINVEPKSMTTGPKSATAKKILDLLSEMENNQILDSNFHPYFFWDSSYNSRQLQTV</sequence>
<proteinExistence type="predicted"/>
<evidence type="ECO:0000256" key="1">
    <source>
        <dbReference type="ARBA" id="ARBA00023054"/>
    </source>
</evidence>
<feature type="compositionally biased region" description="Low complexity" evidence="3">
    <location>
        <begin position="732"/>
        <end position="749"/>
    </location>
</feature>
<dbReference type="GO" id="GO:0005801">
    <property type="term" value="C:cis-Golgi network"/>
    <property type="evidence" value="ECO:0007669"/>
    <property type="project" value="TreeGrafter"/>
</dbReference>
<dbReference type="OrthoDB" id="5978643at2759"/>
<feature type="domain" description="Golgin subfamily A conserved" evidence="4">
    <location>
        <begin position="489"/>
        <end position="944"/>
    </location>
</feature>
<feature type="compositionally biased region" description="Low complexity" evidence="3">
    <location>
        <begin position="56"/>
        <end position="69"/>
    </location>
</feature>
<comment type="caution">
    <text evidence="5">The sequence shown here is derived from an EMBL/GenBank/DDBJ whole genome shotgun (WGS) entry which is preliminary data.</text>
</comment>
<evidence type="ECO:0000259" key="4">
    <source>
        <dbReference type="Pfam" id="PF15070"/>
    </source>
</evidence>
<dbReference type="GO" id="GO:0032580">
    <property type="term" value="C:Golgi cisterna membrane"/>
    <property type="evidence" value="ECO:0007669"/>
    <property type="project" value="TreeGrafter"/>
</dbReference>
<dbReference type="STRING" id="6832.A0A553NB79"/>
<gene>
    <name evidence="5" type="ORF">TCAL_00468</name>
</gene>
<keyword evidence="6" id="KW-1185">Reference proteome</keyword>
<accession>A0A553NB79</accession>
<keyword evidence="1 2" id="KW-0175">Coiled coil</keyword>
<dbReference type="InterPro" id="IPR024858">
    <property type="entry name" value="GOLGA"/>
</dbReference>
<evidence type="ECO:0000313" key="6">
    <source>
        <dbReference type="Proteomes" id="UP000318571"/>
    </source>
</evidence>
<dbReference type="Proteomes" id="UP000318571">
    <property type="component" value="Chromosome 10"/>
</dbReference>
<feature type="coiled-coil region" evidence="2">
    <location>
        <begin position="173"/>
        <end position="207"/>
    </location>
</feature>
<feature type="compositionally biased region" description="Polar residues" evidence="3">
    <location>
        <begin position="70"/>
        <end position="85"/>
    </location>
</feature>
<dbReference type="OMA" id="AGRHFQG"/>
<feature type="coiled-coil region" evidence="2">
    <location>
        <begin position="852"/>
        <end position="935"/>
    </location>
</feature>
<dbReference type="GO" id="GO:0007030">
    <property type="term" value="P:Golgi organization"/>
    <property type="evidence" value="ECO:0007669"/>
    <property type="project" value="TreeGrafter"/>
</dbReference>
<protein>
    <recommendedName>
        <fullName evidence="4">Golgin subfamily A conserved domain-containing protein</fullName>
    </recommendedName>
</protein>
<dbReference type="AlphaFoldDB" id="A0A553NB79"/>
<feature type="region of interest" description="Disordered" evidence="3">
    <location>
        <begin position="761"/>
        <end position="842"/>
    </location>
</feature>